<evidence type="ECO:0000313" key="13">
    <source>
        <dbReference type="Proteomes" id="UP000521578"/>
    </source>
</evidence>
<evidence type="ECO:0000256" key="7">
    <source>
        <dbReference type="ARBA" id="ARBA00023180"/>
    </source>
</evidence>
<name>A0A7K8Q3B5_9PASS</name>
<sequence>RMAACLCQGWQLSLLPAILLSLRSPPSAPEPVTSQDAALLAGVSEDILCFSRSFEDLTCFWDEKEETASGMCHFYYWDRPTVCVVSTWHHGAGGKRHVCVFPSQDVRLFTQLHLRVLNATTNQTKYWRELSVDAVGLIDPPANITARWAGAVGQLCVSWQPPLADFLNFLLYEVWCCPASSPGTPCNTTLNPSGQRPGDPYIQSTISTHTARAGAASLGVGQRLVQASTWVVLRDLWPGVRYHIQVRSKPDGTSMDGVWGPWSQAVAAETPRSSGDIKLCCSTPDLRHVRCEWSWDPAEPRSSHQLFYRPPPSEAGTREGAWQQCKEVSMGAQGTHTCTFQPEAGSAISVLVNITQTHMLPTLSYFKEPFWLHQAVLTDAPQLVQATVSQGQLSLQWQPPLEVLAEQLDYQVRYTMENSHDWKVLQVPRAARKEVLDLRPGIRYHAQVRAQPSGPWYQGSWSAWSKPVVVDARADAGKGQGRGGGCDQRSHTADGRRQRFQCSSSDAGWIIPTVTVVLLLFSAVLLGLRCTFPSLYSNVKQKLWPPVPDLHRALGSFLQESSKHGQASAFDKQPPEETVLPCLLEVLPGPRGEAGPPPEHAGGRLSSTDIANQSYLLMSGWEPRGAATAPTPP</sequence>
<keyword evidence="3 10" id="KW-0732">Signal</keyword>
<feature type="domain" description="Fibronectin type-III" evidence="11">
    <location>
        <begin position="380"/>
        <end position="473"/>
    </location>
</feature>
<protein>
    <submittedName>
        <fullName evidence="12">TPOR protein</fullName>
    </submittedName>
</protein>
<accession>A0A7K8Q3B5</accession>
<feature type="transmembrane region" description="Helical" evidence="9">
    <location>
        <begin position="507"/>
        <end position="528"/>
    </location>
</feature>
<keyword evidence="7" id="KW-0325">Glycoprotein</keyword>
<feature type="region of interest" description="Disordered" evidence="8">
    <location>
        <begin position="475"/>
        <end position="498"/>
    </location>
</feature>
<dbReference type="EMBL" id="VWPS01000001">
    <property type="protein sequence ID" value="NXE86165.1"/>
    <property type="molecule type" value="Genomic_DNA"/>
</dbReference>
<evidence type="ECO:0000256" key="9">
    <source>
        <dbReference type="SAM" id="Phobius"/>
    </source>
</evidence>
<evidence type="ECO:0000256" key="4">
    <source>
        <dbReference type="ARBA" id="ARBA00022989"/>
    </source>
</evidence>
<evidence type="ECO:0000256" key="10">
    <source>
        <dbReference type="SAM" id="SignalP"/>
    </source>
</evidence>
<feature type="signal peptide" evidence="10">
    <location>
        <begin position="1"/>
        <end position="29"/>
    </location>
</feature>
<dbReference type="InterPro" id="IPR003961">
    <property type="entry name" value="FN3_dom"/>
</dbReference>
<dbReference type="PANTHER" id="PTHR23037:SF31">
    <property type="entry name" value="THROMBOPOIETIN RECEPTOR"/>
    <property type="match status" value="1"/>
</dbReference>
<keyword evidence="2 9" id="KW-0812">Transmembrane</keyword>
<dbReference type="Proteomes" id="UP000521578">
    <property type="component" value="Unassembled WGS sequence"/>
</dbReference>
<feature type="compositionally biased region" description="Basic and acidic residues" evidence="8">
    <location>
        <begin position="488"/>
        <end position="497"/>
    </location>
</feature>
<feature type="non-terminal residue" evidence="12">
    <location>
        <position position="1"/>
    </location>
</feature>
<dbReference type="SUPFAM" id="SSF49265">
    <property type="entry name" value="Fibronectin type III"/>
    <property type="match status" value="4"/>
</dbReference>
<comment type="subcellular location">
    <subcellularLocation>
        <location evidence="1">Membrane</location>
        <topology evidence="1">Single-pass type I membrane protein</topology>
    </subcellularLocation>
</comment>
<keyword evidence="13" id="KW-1185">Reference proteome</keyword>
<organism evidence="12 13">
    <name type="scientific">Menura novaehollandiae</name>
    <name type="common">superb lyrebird</name>
    <dbReference type="NCBI Taxonomy" id="47692"/>
    <lineage>
        <taxon>Eukaryota</taxon>
        <taxon>Metazoa</taxon>
        <taxon>Chordata</taxon>
        <taxon>Craniata</taxon>
        <taxon>Vertebrata</taxon>
        <taxon>Euteleostomi</taxon>
        <taxon>Archelosauria</taxon>
        <taxon>Archosauria</taxon>
        <taxon>Dinosauria</taxon>
        <taxon>Saurischia</taxon>
        <taxon>Theropoda</taxon>
        <taxon>Coelurosauria</taxon>
        <taxon>Aves</taxon>
        <taxon>Neognathae</taxon>
        <taxon>Neoaves</taxon>
        <taxon>Telluraves</taxon>
        <taxon>Australaves</taxon>
        <taxon>Passeriformes</taxon>
        <taxon>Menuridae</taxon>
        <taxon>Menura</taxon>
    </lineage>
</organism>
<dbReference type="Gene3D" id="2.60.40.10">
    <property type="entry name" value="Immunoglobulins"/>
    <property type="match status" value="4"/>
</dbReference>
<dbReference type="GO" id="GO:0004896">
    <property type="term" value="F:cytokine receptor activity"/>
    <property type="evidence" value="ECO:0007669"/>
    <property type="project" value="TreeGrafter"/>
</dbReference>
<evidence type="ECO:0000256" key="1">
    <source>
        <dbReference type="ARBA" id="ARBA00004479"/>
    </source>
</evidence>
<dbReference type="GO" id="GO:0009897">
    <property type="term" value="C:external side of plasma membrane"/>
    <property type="evidence" value="ECO:0007669"/>
    <property type="project" value="TreeGrafter"/>
</dbReference>
<dbReference type="Pfam" id="PF00041">
    <property type="entry name" value="fn3"/>
    <property type="match status" value="1"/>
</dbReference>
<evidence type="ECO:0000259" key="11">
    <source>
        <dbReference type="PROSITE" id="PS50853"/>
    </source>
</evidence>
<dbReference type="InterPro" id="IPR036116">
    <property type="entry name" value="FN3_sf"/>
</dbReference>
<feature type="chain" id="PRO_5029778206" evidence="10">
    <location>
        <begin position="30"/>
        <end position="633"/>
    </location>
</feature>
<feature type="domain" description="Fibronectin type-III" evidence="11">
    <location>
        <begin position="140"/>
        <end position="273"/>
    </location>
</feature>
<evidence type="ECO:0000313" key="12">
    <source>
        <dbReference type="EMBL" id="NXE86165.1"/>
    </source>
</evidence>
<feature type="non-terminal residue" evidence="12">
    <location>
        <position position="633"/>
    </location>
</feature>
<evidence type="ECO:0000256" key="2">
    <source>
        <dbReference type="ARBA" id="ARBA00022692"/>
    </source>
</evidence>
<evidence type="ECO:0000256" key="8">
    <source>
        <dbReference type="SAM" id="MobiDB-lite"/>
    </source>
</evidence>
<dbReference type="AlphaFoldDB" id="A0A7K8Q3B5"/>
<dbReference type="PANTHER" id="PTHR23037">
    <property type="entry name" value="CYTOKINE RECEPTOR"/>
    <property type="match status" value="1"/>
</dbReference>
<evidence type="ECO:0000256" key="3">
    <source>
        <dbReference type="ARBA" id="ARBA00022729"/>
    </source>
</evidence>
<dbReference type="SMART" id="SM00060">
    <property type="entry name" value="FN3"/>
    <property type="match status" value="2"/>
</dbReference>
<proteinExistence type="predicted"/>
<gene>
    <name evidence="12" type="primary">Mpl</name>
    <name evidence="12" type="ORF">MENNOV_R12143</name>
</gene>
<comment type="caution">
    <text evidence="12">The sequence shown here is derived from an EMBL/GenBank/DDBJ whole genome shotgun (WGS) entry which is preliminary data.</text>
</comment>
<dbReference type="CDD" id="cd00063">
    <property type="entry name" value="FN3"/>
    <property type="match status" value="2"/>
</dbReference>
<reference evidence="13" key="1">
    <citation type="submission" date="2019-09" db="EMBL/GenBank/DDBJ databases">
        <title>Bird 10,000 Genomes (B10K) Project - Family phase.</title>
        <authorList>
            <person name="Zhang G."/>
        </authorList>
    </citation>
    <scope>NUCLEOTIDE SEQUENCE [LARGE SCALE GENOMIC DNA]</scope>
</reference>
<feature type="region of interest" description="Disordered" evidence="8">
    <location>
        <begin position="587"/>
        <end position="606"/>
    </location>
</feature>
<keyword evidence="6" id="KW-0675">Receptor</keyword>
<dbReference type="Pfam" id="PF09067">
    <property type="entry name" value="EpoR_lig-bind"/>
    <property type="match status" value="1"/>
</dbReference>
<evidence type="ECO:0000256" key="5">
    <source>
        <dbReference type="ARBA" id="ARBA00023136"/>
    </source>
</evidence>
<dbReference type="PROSITE" id="PS50853">
    <property type="entry name" value="FN3"/>
    <property type="match status" value="2"/>
</dbReference>
<dbReference type="InterPro" id="IPR015152">
    <property type="entry name" value="Growth/epo_recpt_lig-bind"/>
</dbReference>
<evidence type="ECO:0000256" key="6">
    <source>
        <dbReference type="ARBA" id="ARBA00023170"/>
    </source>
</evidence>
<keyword evidence="4 9" id="KW-1133">Transmembrane helix</keyword>
<keyword evidence="5 9" id="KW-0472">Membrane</keyword>
<dbReference type="InterPro" id="IPR013783">
    <property type="entry name" value="Ig-like_fold"/>
</dbReference>